<dbReference type="AlphaFoldDB" id="A0A2P2NS49"/>
<organism evidence="1">
    <name type="scientific">Rhizophora mucronata</name>
    <name type="common">Asiatic mangrove</name>
    <dbReference type="NCBI Taxonomy" id="61149"/>
    <lineage>
        <taxon>Eukaryota</taxon>
        <taxon>Viridiplantae</taxon>
        <taxon>Streptophyta</taxon>
        <taxon>Embryophyta</taxon>
        <taxon>Tracheophyta</taxon>
        <taxon>Spermatophyta</taxon>
        <taxon>Magnoliopsida</taxon>
        <taxon>eudicotyledons</taxon>
        <taxon>Gunneridae</taxon>
        <taxon>Pentapetalae</taxon>
        <taxon>rosids</taxon>
        <taxon>fabids</taxon>
        <taxon>Malpighiales</taxon>
        <taxon>Rhizophoraceae</taxon>
        <taxon>Rhizophora</taxon>
    </lineage>
</organism>
<sequence length="20" mass="2278">MKKGINSTTLYIKNHNGMQV</sequence>
<evidence type="ECO:0000313" key="1">
    <source>
        <dbReference type="EMBL" id="MBX45329.1"/>
    </source>
</evidence>
<dbReference type="EMBL" id="GGEC01064845">
    <property type="protein sequence ID" value="MBX45329.1"/>
    <property type="molecule type" value="Transcribed_RNA"/>
</dbReference>
<protein>
    <submittedName>
        <fullName evidence="1">Uncharacterized protein</fullName>
    </submittedName>
</protein>
<name>A0A2P2NS49_RHIMU</name>
<reference evidence="1" key="1">
    <citation type="submission" date="2018-02" db="EMBL/GenBank/DDBJ databases">
        <title>Rhizophora mucronata_Transcriptome.</title>
        <authorList>
            <person name="Meera S.P."/>
            <person name="Sreeshan A."/>
            <person name="Augustine A."/>
        </authorList>
    </citation>
    <scope>NUCLEOTIDE SEQUENCE</scope>
    <source>
        <tissue evidence="1">Leaf</tissue>
    </source>
</reference>
<accession>A0A2P2NS49</accession>
<proteinExistence type="predicted"/>